<dbReference type="EMBL" id="AP024702">
    <property type="protein sequence ID" value="BCX47640.1"/>
    <property type="molecule type" value="Genomic_DNA"/>
</dbReference>
<dbReference type="InterPro" id="IPR001680">
    <property type="entry name" value="WD40_rpt"/>
</dbReference>
<organism evidence="3 4">
    <name type="scientific">Haloferula helveola</name>
    <dbReference type="NCBI Taxonomy" id="490095"/>
    <lineage>
        <taxon>Bacteria</taxon>
        <taxon>Pseudomonadati</taxon>
        <taxon>Verrucomicrobiota</taxon>
        <taxon>Verrucomicrobiia</taxon>
        <taxon>Verrucomicrobiales</taxon>
        <taxon>Verrucomicrobiaceae</taxon>
        <taxon>Haloferula</taxon>
    </lineage>
</organism>
<dbReference type="InterPro" id="IPR045383">
    <property type="entry name" value="DUF6528"/>
</dbReference>
<dbReference type="Proteomes" id="UP001374893">
    <property type="component" value="Chromosome"/>
</dbReference>
<feature type="chain" id="PRO_5046689351" description="WD40 repeat domain-containing protein" evidence="2">
    <location>
        <begin position="21"/>
        <end position="313"/>
    </location>
</feature>
<dbReference type="Gene3D" id="2.130.10.10">
    <property type="entry name" value="YVTN repeat-like/Quinoprotein amine dehydrogenase"/>
    <property type="match status" value="1"/>
</dbReference>
<gene>
    <name evidence="3" type="ORF">HAHE_15480</name>
</gene>
<dbReference type="PROSITE" id="PS50082">
    <property type="entry name" value="WD_REPEATS_2"/>
    <property type="match status" value="1"/>
</dbReference>
<keyword evidence="4" id="KW-1185">Reference proteome</keyword>
<evidence type="ECO:0000256" key="1">
    <source>
        <dbReference type="PROSITE-ProRule" id="PRU00221"/>
    </source>
</evidence>
<sequence>MMRRPTQLALVIAGAFPLSACSEAPELTVTEEPATILICEQATTRIMRMDASLDWSSPEAVVWSWSPADDPALDDTQRKWFSNPDEAKPDRGGKQIVITASGGGVALIDYATAQATAVIEIGGNPHSADFLPDGRVVVASSTGDTLSLWDADAGEIIQKLTLSDAHGLEWDVMRNCLWALGGKQIQRLHYHPGADPNPLTVESTVDLPVTEASKRHPRHGGHDLTPIPGEDAYFVSDMDHLWRFDPATETFAPLAGRHEMADVKSISQLAKDGPILVLMATQDWHSTGPRTLDESEIWELPGARIYKARWWQE</sequence>
<dbReference type="SUPFAM" id="SSF63825">
    <property type="entry name" value="YWTD domain"/>
    <property type="match status" value="1"/>
</dbReference>
<keyword evidence="2" id="KW-0732">Signal</keyword>
<accession>A0ABM7RC65</accession>
<evidence type="ECO:0008006" key="5">
    <source>
        <dbReference type="Google" id="ProtNLM"/>
    </source>
</evidence>
<keyword evidence="1" id="KW-0853">WD repeat</keyword>
<proteinExistence type="predicted"/>
<dbReference type="Pfam" id="PF20138">
    <property type="entry name" value="DUF6528"/>
    <property type="match status" value="1"/>
</dbReference>
<dbReference type="InterPro" id="IPR015943">
    <property type="entry name" value="WD40/YVTN_repeat-like_dom_sf"/>
</dbReference>
<feature type="repeat" description="WD" evidence="1">
    <location>
        <begin position="127"/>
        <end position="159"/>
    </location>
</feature>
<evidence type="ECO:0000256" key="2">
    <source>
        <dbReference type="SAM" id="SignalP"/>
    </source>
</evidence>
<evidence type="ECO:0000313" key="4">
    <source>
        <dbReference type="Proteomes" id="UP001374893"/>
    </source>
</evidence>
<name>A0ABM7RC65_9BACT</name>
<protein>
    <recommendedName>
        <fullName evidence="5">WD40 repeat domain-containing protein</fullName>
    </recommendedName>
</protein>
<reference evidence="3 4" key="1">
    <citation type="submission" date="2021-06" db="EMBL/GenBank/DDBJ databases">
        <title>Complete genome of Haloferula helveola possessing various polysaccharide degrading enzymes.</title>
        <authorList>
            <person name="Takami H."/>
            <person name="Huang C."/>
            <person name="Hamasaki K."/>
        </authorList>
    </citation>
    <scope>NUCLEOTIDE SEQUENCE [LARGE SCALE GENOMIC DNA]</scope>
    <source>
        <strain evidence="3 4">CN-1</strain>
    </source>
</reference>
<feature type="signal peptide" evidence="2">
    <location>
        <begin position="1"/>
        <end position="20"/>
    </location>
</feature>
<evidence type="ECO:0000313" key="3">
    <source>
        <dbReference type="EMBL" id="BCX47640.1"/>
    </source>
</evidence>